<dbReference type="EMBL" id="CAWUHD010000116">
    <property type="protein sequence ID" value="CAK7232900.1"/>
    <property type="molecule type" value="Genomic_DNA"/>
</dbReference>
<keyword evidence="2" id="KW-1185">Reference proteome</keyword>
<accession>A0ABP0CLG9</accession>
<evidence type="ECO:0000313" key="1">
    <source>
        <dbReference type="EMBL" id="CAK7232900.1"/>
    </source>
</evidence>
<dbReference type="Proteomes" id="UP001642482">
    <property type="component" value="Unassembled WGS sequence"/>
</dbReference>
<gene>
    <name evidence="1" type="ORF">SEUCBS140593_008419</name>
</gene>
<name>A0ABP0CLG9_9PEZI</name>
<organism evidence="1 2">
    <name type="scientific">Sporothrix eucalyptigena</name>
    <dbReference type="NCBI Taxonomy" id="1812306"/>
    <lineage>
        <taxon>Eukaryota</taxon>
        <taxon>Fungi</taxon>
        <taxon>Dikarya</taxon>
        <taxon>Ascomycota</taxon>
        <taxon>Pezizomycotina</taxon>
        <taxon>Sordariomycetes</taxon>
        <taxon>Sordariomycetidae</taxon>
        <taxon>Ophiostomatales</taxon>
        <taxon>Ophiostomataceae</taxon>
        <taxon>Sporothrix</taxon>
    </lineage>
</organism>
<reference evidence="1 2" key="1">
    <citation type="submission" date="2024-01" db="EMBL/GenBank/DDBJ databases">
        <authorList>
            <person name="Allen C."/>
            <person name="Tagirdzhanova G."/>
        </authorList>
    </citation>
    <scope>NUCLEOTIDE SEQUENCE [LARGE SCALE GENOMIC DNA]</scope>
</reference>
<protein>
    <submittedName>
        <fullName evidence="1">Uncharacterized protein</fullName>
    </submittedName>
</protein>
<comment type="caution">
    <text evidence="1">The sequence shown here is derived from an EMBL/GenBank/DDBJ whole genome shotgun (WGS) entry which is preliminary data.</text>
</comment>
<sequence length="64" mass="7147">MNEVHKRFRNIIAENARELTNVEGIFGFIGDIDNDSQAIPASGAAMMTTEDVKKDCERMCAELE</sequence>
<proteinExistence type="predicted"/>
<evidence type="ECO:0000313" key="2">
    <source>
        <dbReference type="Proteomes" id="UP001642482"/>
    </source>
</evidence>